<accession>A0A0D2K983</accession>
<dbReference type="InterPro" id="IPR043129">
    <property type="entry name" value="ATPase_NBD"/>
</dbReference>
<dbReference type="GeneID" id="25729076"/>
<name>A0A0D2K983_9CHLO</name>
<dbReference type="RefSeq" id="XP_013905787.1">
    <property type="nucleotide sequence ID" value="XM_014050333.1"/>
</dbReference>
<dbReference type="InterPro" id="IPR004000">
    <property type="entry name" value="Actin"/>
</dbReference>
<dbReference type="EMBL" id="KK100332">
    <property type="protein sequence ID" value="KIZ06768.1"/>
    <property type="molecule type" value="Genomic_DNA"/>
</dbReference>
<dbReference type="PANTHER" id="PTHR11937">
    <property type="entry name" value="ACTIN"/>
    <property type="match status" value="1"/>
</dbReference>
<protein>
    <submittedName>
        <fullName evidence="1">Actin-related protein 4</fullName>
    </submittedName>
</protein>
<evidence type="ECO:0000313" key="2">
    <source>
        <dbReference type="Proteomes" id="UP000054498"/>
    </source>
</evidence>
<dbReference type="SUPFAM" id="SSF53067">
    <property type="entry name" value="Actin-like ATPase domain"/>
    <property type="match status" value="1"/>
</dbReference>
<proteinExistence type="predicted"/>
<dbReference type="Pfam" id="PF00022">
    <property type="entry name" value="Actin"/>
    <property type="match status" value="1"/>
</dbReference>
<dbReference type="Gene3D" id="3.30.420.40">
    <property type="match status" value="1"/>
</dbReference>
<organism evidence="1 2">
    <name type="scientific">Monoraphidium neglectum</name>
    <dbReference type="NCBI Taxonomy" id="145388"/>
    <lineage>
        <taxon>Eukaryota</taxon>
        <taxon>Viridiplantae</taxon>
        <taxon>Chlorophyta</taxon>
        <taxon>core chlorophytes</taxon>
        <taxon>Chlorophyceae</taxon>
        <taxon>CS clade</taxon>
        <taxon>Sphaeropleales</taxon>
        <taxon>Selenastraceae</taxon>
        <taxon>Monoraphidium</taxon>
    </lineage>
</organism>
<gene>
    <name evidence="1" type="ORF">MNEG_1178</name>
</gene>
<dbReference type="KEGG" id="mng:MNEG_1178"/>
<evidence type="ECO:0000313" key="1">
    <source>
        <dbReference type="EMBL" id="KIZ06768.1"/>
    </source>
</evidence>
<dbReference type="STRING" id="145388.A0A0D2K983"/>
<keyword evidence="2" id="KW-1185">Reference proteome</keyword>
<sequence length="183" mass="18901">MAANAVYGGDEVNAVVIDLGGCLCRAGYAGDDTPKAVFPAVAGVVAPSDANGVEGSGAAGARGIHVGNTALSFKRDGMEVVSALGPDDLIQDWDIADKLWTHALKDRLGVNPEENAIMLAEPTHNTRAAREKAVELLFESQRCPALYLAKSAVLSAFAVGKQTALVVDAGYRGTTALLSCLFG</sequence>
<reference evidence="1 2" key="1">
    <citation type="journal article" date="2013" name="BMC Genomics">
        <title>Reconstruction of the lipid metabolism for the microalga Monoraphidium neglectum from its genome sequence reveals characteristics suitable for biofuel production.</title>
        <authorList>
            <person name="Bogen C."/>
            <person name="Al-Dilaimi A."/>
            <person name="Albersmeier A."/>
            <person name="Wichmann J."/>
            <person name="Grundmann M."/>
            <person name="Rupp O."/>
            <person name="Lauersen K.J."/>
            <person name="Blifernez-Klassen O."/>
            <person name="Kalinowski J."/>
            <person name="Goesmann A."/>
            <person name="Mussgnug J.H."/>
            <person name="Kruse O."/>
        </authorList>
    </citation>
    <scope>NUCLEOTIDE SEQUENCE [LARGE SCALE GENOMIC DNA]</scope>
    <source>
        <strain evidence="1 2">SAG 48.87</strain>
    </source>
</reference>
<dbReference type="AlphaFoldDB" id="A0A0D2K983"/>
<dbReference type="OrthoDB" id="5132116at2759"/>
<dbReference type="Proteomes" id="UP000054498">
    <property type="component" value="Unassembled WGS sequence"/>
</dbReference>
<dbReference type="FunFam" id="3.30.420.40:FF:000050">
    <property type="entry name" value="Actin, alpha skeletal muscle"/>
    <property type="match status" value="1"/>
</dbReference>
<dbReference type="PRINTS" id="PR00190">
    <property type="entry name" value="ACTIN"/>
</dbReference>